<gene>
    <name evidence="5" type="ORF">BLEM_0690</name>
</gene>
<keyword evidence="2" id="KW-0238">DNA-binding</keyword>
<keyword evidence="6" id="KW-1185">Reference proteome</keyword>
<keyword evidence="3" id="KW-0804">Transcription</keyword>
<dbReference type="InterPro" id="IPR036390">
    <property type="entry name" value="WH_DNA-bd_sf"/>
</dbReference>
<sequence length="172" mass="19258">MNDDCDPNRIPLGVAVRSLNNMIARYVAATTTEDRCEATGVNADIIVFLVQHQDRDIFPQDLERRFCTTRSTVSRVLGLMESKGLVERRPVEHDARLKAIVLTDKAKAIAESMRQHGDAMERTLLQGMDDEEVAALRRSLHTMRNNLLATGKVGKDDKECMNDTTTEGKSEV</sequence>
<dbReference type="GO" id="GO:0003700">
    <property type="term" value="F:DNA-binding transcription factor activity"/>
    <property type="evidence" value="ECO:0007669"/>
    <property type="project" value="InterPro"/>
</dbReference>
<organism evidence="5 6">
    <name type="scientific">Bifidobacterium lemurum</name>
    <dbReference type="NCBI Taxonomy" id="1603886"/>
    <lineage>
        <taxon>Bacteria</taxon>
        <taxon>Bacillati</taxon>
        <taxon>Actinomycetota</taxon>
        <taxon>Actinomycetes</taxon>
        <taxon>Bifidobacteriales</taxon>
        <taxon>Bifidobacteriaceae</taxon>
        <taxon>Bifidobacterium</taxon>
    </lineage>
</organism>
<evidence type="ECO:0000259" key="4">
    <source>
        <dbReference type="PROSITE" id="PS50995"/>
    </source>
</evidence>
<dbReference type="Gene3D" id="1.10.10.10">
    <property type="entry name" value="Winged helix-like DNA-binding domain superfamily/Winged helix DNA-binding domain"/>
    <property type="match status" value="1"/>
</dbReference>
<dbReference type="InterPro" id="IPR036388">
    <property type="entry name" value="WH-like_DNA-bd_sf"/>
</dbReference>
<dbReference type="SUPFAM" id="SSF46785">
    <property type="entry name" value="Winged helix' DNA-binding domain"/>
    <property type="match status" value="1"/>
</dbReference>
<dbReference type="STRING" id="1603886.GCA_001895165_01396"/>
<dbReference type="AlphaFoldDB" id="A0A261FV02"/>
<dbReference type="PANTHER" id="PTHR42756">
    <property type="entry name" value="TRANSCRIPTIONAL REGULATOR, MARR"/>
    <property type="match status" value="1"/>
</dbReference>
<evidence type="ECO:0000256" key="2">
    <source>
        <dbReference type="ARBA" id="ARBA00023125"/>
    </source>
</evidence>
<dbReference type="PROSITE" id="PS50995">
    <property type="entry name" value="HTH_MARR_2"/>
    <property type="match status" value="1"/>
</dbReference>
<name>A0A261FV02_9BIFI</name>
<dbReference type="SMART" id="SM00347">
    <property type="entry name" value="HTH_MARR"/>
    <property type="match status" value="1"/>
</dbReference>
<dbReference type="Proteomes" id="UP000216352">
    <property type="component" value="Unassembled WGS sequence"/>
</dbReference>
<accession>A0A261FV02</accession>
<feature type="domain" description="HTH marR-type" evidence="4">
    <location>
        <begin position="1"/>
        <end position="145"/>
    </location>
</feature>
<evidence type="ECO:0000256" key="3">
    <source>
        <dbReference type="ARBA" id="ARBA00023163"/>
    </source>
</evidence>
<dbReference type="Pfam" id="PF12802">
    <property type="entry name" value="MarR_2"/>
    <property type="match status" value="1"/>
</dbReference>
<keyword evidence="1" id="KW-0805">Transcription regulation</keyword>
<comment type="caution">
    <text evidence="5">The sequence shown here is derived from an EMBL/GenBank/DDBJ whole genome shotgun (WGS) entry which is preliminary data.</text>
</comment>
<dbReference type="GO" id="GO:0003677">
    <property type="term" value="F:DNA binding"/>
    <property type="evidence" value="ECO:0007669"/>
    <property type="project" value="UniProtKB-KW"/>
</dbReference>
<evidence type="ECO:0000313" key="6">
    <source>
        <dbReference type="Proteomes" id="UP000216352"/>
    </source>
</evidence>
<dbReference type="RefSeq" id="WP_072725916.1">
    <property type="nucleotide sequence ID" value="NZ_BDIS01000018.1"/>
</dbReference>
<dbReference type="PANTHER" id="PTHR42756:SF1">
    <property type="entry name" value="TRANSCRIPTIONAL REPRESSOR OF EMRAB OPERON"/>
    <property type="match status" value="1"/>
</dbReference>
<dbReference type="PRINTS" id="PR00598">
    <property type="entry name" value="HTHMARR"/>
</dbReference>
<reference evidence="5 6" key="1">
    <citation type="journal article" date="2017" name="BMC Genomics">
        <title>Comparative genomic and phylogenomic analyses of the Bifidobacteriaceae family.</title>
        <authorList>
            <person name="Lugli G.A."/>
            <person name="Milani C."/>
            <person name="Turroni F."/>
            <person name="Duranti S."/>
            <person name="Mancabelli L."/>
            <person name="Mangifesta M."/>
            <person name="Ferrario C."/>
            <person name="Modesto M."/>
            <person name="Mattarelli P."/>
            <person name="Jiri K."/>
            <person name="van Sinderen D."/>
            <person name="Ventura M."/>
        </authorList>
    </citation>
    <scope>NUCLEOTIDE SEQUENCE [LARGE SCALE GENOMIC DNA]</scope>
    <source>
        <strain evidence="5 6">DSM 28807</strain>
    </source>
</reference>
<dbReference type="EMBL" id="MWWX01000004">
    <property type="protein sequence ID" value="OZG62773.1"/>
    <property type="molecule type" value="Genomic_DNA"/>
</dbReference>
<evidence type="ECO:0000313" key="5">
    <source>
        <dbReference type="EMBL" id="OZG62773.1"/>
    </source>
</evidence>
<protein>
    <submittedName>
        <fullName evidence="5">MarR family transcriptional regulator</fullName>
    </submittedName>
</protein>
<evidence type="ECO:0000256" key="1">
    <source>
        <dbReference type="ARBA" id="ARBA00023015"/>
    </source>
</evidence>
<dbReference type="OrthoDB" id="8635520at2"/>
<dbReference type="InterPro" id="IPR000835">
    <property type="entry name" value="HTH_MarR-typ"/>
</dbReference>
<proteinExistence type="predicted"/>